<accession>A0AAN9Z4Q1</accession>
<dbReference type="PROSITE" id="PS50041">
    <property type="entry name" value="C_TYPE_LECTIN_2"/>
    <property type="match status" value="2"/>
</dbReference>
<feature type="chain" id="PRO_5042856664" description="C-type lectin domain-containing protein" evidence="1">
    <location>
        <begin position="25"/>
        <end position="414"/>
    </location>
</feature>
<dbReference type="SMART" id="SM00034">
    <property type="entry name" value="CLECT"/>
    <property type="match status" value="2"/>
</dbReference>
<organism evidence="3 4">
    <name type="scientific">Gryllus longicercus</name>
    <dbReference type="NCBI Taxonomy" id="2509291"/>
    <lineage>
        <taxon>Eukaryota</taxon>
        <taxon>Metazoa</taxon>
        <taxon>Ecdysozoa</taxon>
        <taxon>Arthropoda</taxon>
        <taxon>Hexapoda</taxon>
        <taxon>Insecta</taxon>
        <taxon>Pterygota</taxon>
        <taxon>Neoptera</taxon>
        <taxon>Polyneoptera</taxon>
        <taxon>Orthoptera</taxon>
        <taxon>Ensifera</taxon>
        <taxon>Gryllidea</taxon>
        <taxon>Grylloidea</taxon>
        <taxon>Gryllidae</taxon>
        <taxon>Gryllinae</taxon>
        <taxon>Gryllus</taxon>
    </lineage>
</organism>
<dbReference type="InterPro" id="IPR016187">
    <property type="entry name" value="CTDL_fold"/>
</dbReference>
<evidence type="ECO:0000256" key="1">
    <source>
        <dbReference type="SAM" id="SignalP"/>
    </source>
</evidence>
<dbReference type="EMBL" id="JAZDUA010000101">
    <property type="protein sequence ID" value="KAK7868033.1"/>
    <property type="molecule type" value="Genomic_DNA"/>
</dbReference>
<proteinExistence type="predicted"/>
<sequence length="414" mass="43322">MAPVERSWLRAWACVVACAGAGAAAGLCSDGAAFHSLVAGLNASGHWSAALDLQKDARLQQSRADALRLDVRPAASLCGDVRTVAMTVELRGSSPVIHIASTPPPDASSGARAAAPPAELGYARAPPSPGFYKVQARRVNWREAQAACEAEGAHLLVVETPQEAQAVAFLLRQHAPPHALSRTLHAGFFATDAVYFSVYGEPLSDLQYQRWAAGEPRHVDICGAVDHAGQLHDAFCSWNVRRSFVCEYGGPPAGAARGARRAVRHPHPTATPASAAHAPAPADSAPFTRVVGAGSFQVRAAENATWAEAQAACQRAGGHLAVLETPQAADALRAHLAGLAAGAQPLPAQLHVGLFAESRFLTVFGDDLSDSEYQGWAEGEPNNSPCVVVNHDLSFASVGCAFKTGFICEQTDTV</sequence>
<name>A0AAN9Z4Q1_9ORTH</name>
<dbReference type="InterPro" id="IPR016186">
    <property type="entry name" value="C-type_lectin-like/link_sf"/>
</dbReference>
<evidence type="ECO:0000313" key="3">
    <source>
        <dbReference type="EMBL" id="KAK7868033.1"/>
    </source>
</evidence>
<dbReference type="SUPFAM" id="SSF56436">
    <property type="entry name" value="C-type lectin-like"/>
    <property type="match status" value="2"/>
</dbReference>
<reference evidence="3 4" key="1">
    <citation type="submission" date="2024-03" db="EMBL/GenBank/DDBJ databases">
        <title>The genome assembly and annotation of the cricket Gryllus longicercus Weissman &amp; Gray.</title>
        <authorList>
            <person name="Szrajer S."/>
            <person name="Gray D."/>
            <person name="Ylla G."/>
        </authorList>
    </citation>
    <scope>NUCLEOTIDE SEQUENCE [LARGE SCALE GENOMIC DNA]</scope>
    <source>
        <strain evidence="3">DAG 2021-001</strain>
        <tissue evidence="3">Whole body minus gut</tissue>
    </source>
</reference>
<dbReference type="Gene3D" id="3.10.100.10">
    <property type="entry name" value="Mannose-Binding Protein A, subunit A"/>
    <property type="match status" value="2"/>
</dbReference>
<dbReference type="CDD" id="cd00037">
    <property type="entry name" value="CLECT"/>
    <property type="match status" value="2"/>
</dbReference>
<feature type="domain" description="C-type lectin" evidence="2">
    <location>
        <begin position="132"/>
        <end position="237"/>
    </location>
</feature>
<evidence type="ECO:0000259" key="2">
    <source>
        <dbReference type="PROSITE" id="PS50041"/>
    </source>
</evidence>
<gene>
    <name evidence="3" type="ORF">R5R35_007484</name>
</gene>
<dbReference type="PANTHER" id="PTHR22803">
    <property type="entry name" value="MANNOSE, PHOSPHOLIPASE, LECTIN RECEPTOR RELATED"/>
    <property type="match status" value="1"/>
</dbReference>
<feature type="domain" description="C-type lectin" evidence="2">
    <location>
        <begin position="291"/>
        <end position="409"/>
    </location>
</feature>
<dbReference type="InterPro" id="IPR050111">
    <property type="entry name" value="C-type_lectin/snaclec_domain"/>
</dbReference>
<protein>
    <recommendedName>
        <fullName evidence="2">C-type lectin domain-containing protein</fullName>
    </recommendedName>
</protein>
<feature type="signal peptide" evidence="1">
    <location>
        <begin position="1"/>
        <end position="24"/>
    </location>
</feature>
<keyword evidence="4" id="KW-1185">Reference proteome</keyword>
<dbReference type="Pfam" id="PF00059">
    <property type="entry name" value="Lectin_C"/>
    <property type="match status" value="2"/>
</dbReference>
<evidence type="ECO:0000313" key="4">
    <source>
        <dbReference type="Proteomes" id="UP001378592"/>
    </source>
</evidence>
<keyword evidence="1" id="KW-0732">Signal</keyword>
<dbReference type="Proteomes" id="UP001378592">
    <property type="component" value="Unassembled WGS sequence"/>
</dbReference>
<dbReference type="InterPro" id="IPR001304">
    <property type="entry name" value="C-type_lectin-like"/>
</dbReference>
<dbReference type="AlphaFoldDB" id="A0AAN9Z4Q1"/>
<comment type="caution">
    <text evidence="3">The sequence shown here is derived from an EMBL/GenBank/DDBJ whole genome shotgun (WGS) entry which is preliminary data.</text>
</comment>